<proteinExistence type="predicted"/>
<name>A0A2T8HG07_9SPHI</name>
<dbReference type="Gene3D" id="2.120.10.30">
    <property type="entry name" value="TolB, C-terminal domain"/>
    <property type="match status" value="1"/>
</dbReference>
<organism evidence="4 5">
    <name type="scientific">Sphingobacterium corticibacter</name>
    <dbReference type="NCBI Taxonomy" id="2171749"/>
    <lineage>
        <taxon>Bacteria</taxon>
        <taxon>Pseudomonadati</taxon>
        <taxon>Bacteroidota</taxon>
        <taxon>Sphingobacteriia</taxon>
        <taxon>Sphingobacteriales</taxon>
        <taxon>Sphingobacteriaceae</taxon>
        <taxon>Sphingobacterium</taxon>
    </lineage>
</organism>
<dbReference type="GO" id="GO:0006508">
    <property type="term" value="P:proteolysis"/>
    <property type="evidence" value="ECO:0007669"/>
    <property type="project" value="InterPro"/>
</dbReference>
<dbReference type="Pfam" id="PF00326">
    <property type="entry name" value="Peptidase_S9"/>
    <property type="match status" value="1"/>
</dbReference>
<protein>
    <submittedName>
        <fullName evidence="4">S9 family peptidase</fullName>
    </submittedName>
</protein>
<evidence type="ECO:0000259" key="3">
    <source>
        <dbReference type="Pfam" id="PF00326"/>
    </source>
</evidence>
<reference evidence="4 5" key="1">
    <citation type="submission" date="2018-04" db="EMBL/GenBank/DDBJ databases">
        <title>Sphingobacterium cortibacter sp. nov.</title>
        <authorList>
            <person name="Li Y."/>
        </authorList>
    </citation>
    <scope>NUCLEOTIDE SEQUENCE [LARGE SCALE GENOMIC DNA]</scope>
    <source>
        <strain evidence="4 5">2c-3</strain>
    </source>
</reference>
<dbReference type="SUPFAM" id="SSF53474">
    <property type="entry name" value="alpha/beta-Hydrolases"/>
    <property type="match status" value="1"/>
</dbReference>
<dbReference type="GO" id="GO:0004252">
    <property type="term" value="F:serine-type endopeptidase activity"/>
    <property type="evidence" value="ECO:0007669"/>
    <property type="project" value="TreeGrafter"/>
</dbReference>
<keyword evidence="2" id="KW-0732">Signal</keyword>
<feature type="signal peptide" evidence="2">
    <location>
        <begin position="1"/>
        <end position="21"/>
    </location>
</feature>
<dbReference type="PANTHER" id="PTHR42776">
    <property type="entry name" value="SERINE PEPTIDASE S9 FAMILY MEMBER"/>
    <property type="match status" value="1"/>
</dbReference>
<sequence>MVFRYIHTTYLVLLLSLLMFACGTTGDQNDVIPVENFIFKPDRNSFKLSPDGNRIAYLGMHDHCKNIFIMDLVDENKSKQLTYQDNLNVHNFNWANDSVIVFSNSHYTDDILRLYAVDVATDSIRQLVDPVKSRLKFMQPIRDYQGSIYTSMNIRDSTVFDLYKVFLDGRKPELVYKNPGSITSWIPSPDGIVRLALASDSVQESILYRANEQQQFQEVAVFDFKTSVNPIGYVGESITSVMAMSNQNRDKFALVEYDVSTGREIKELFADANVDVNNEGFSYPLQRQLFATTSACRKKYTFFDTQLHSTYNTVKRHFKDDAVDFLDMDRDLKRFIVRVYSDVRPGELYYYDKSTNQYTPLVTTFPDLKEADMLPMKAVKFNARDNQEINGFLTFPKGKTKNCPLVVLVHDGPSRRDEWGFNPEVQFLANRGYAVFQINYRGTTGYGKAFWSSGFREWGGRIQSDITDGVTWLIHEGKVDKNRMAIMGTGFGGYSALHAATFNPSIYKCIISSSGYSNLFTYFKEIPPHLKPYVQMYYQIIGNPERETDFFKTISPLFHAGMVKKPVLFFQGGKDKFTSVTDANQFVARLKQNNIPVRYIFKEEEGRRFKSEENMMLYFQEIESFLKKYLH</sequence>
<comment type="caution">
    <text evidence="4">The sequence shown here is derived from an EMBL/GenBank/DDBJ whole genome shotgun (WGS) entry which is preliminary data.</text>
</comment>
<feature type="domain" description="Peptidase S9 prolyl oligopeptidase catalytic" evidence="3">
    <location>
        <begin position="419"/>
        <end position="630"/>
    </location>
</feature>
<dbReference type="Proteomes" id="UP000245627">
    <property type="component" value="Unassembled WGS sequence"/>
</dbReference>
<dbReference type="InterPro" id="IPR029058">
    <property type="entry name" value="AB_hydrolase_fold"/>
</dbReference>
<dbReference type="Gene3D" id="3.40.50.1820">
    <property type="entry name" value="alpha/beta hydrolase"/>
    <property type="match status" value="1"/>
</dbReference>
<evidence type="ECO:0000313" key="5">
    <source>
        <dbReference type="Proteomes" id="UP000245627"/>
    </source>
</evidence>
<dbReference type="EMBL" id="QDKG01000006">
    <property type="protein sequence ID" value="PVH24344.1"/>
    <property type="molecule type" value="Genomic_DNA"/>
</dbReference>
<dbReference type="SUPFAM" id="SSF82171">
    <property type="entry name" value="DPP6 N-terminal domain-like"/>
    <property type="match status" value="1"/>
</dbReference>
<evidence type="ECO:0000313" key="4">
    <source>
        <dbReference type="EMBL" id="PVH24344.1"/>
    </source>
</evidence>
<keyword evidence="1" id="KW-0378">Hydrolase</keyword>
<dbReference type="AlphaFoldDB" id="A0A2T8HG07"/>
<feature type="chain" id="PRO_5015767633" evidence="2">
    <location>
        <begin position="22"/>
        <end position="631"/>
    </location>
</feature>
<dbReference type="InterPro" id="IPR001375">
    <property type="entry name" value="Peptidase_S9_cat"/>
</dbReference>
<gene>
    <name evidence="4" type="ORF">DC487_14780</name>
</gene>
<dbReference type="PANTHER" id="PTHR42776:SF27">
    <property type="entry name" value="DIPEPTIDYL PEPTIDASE FAMILY MEMBER 6"/>
    <property type="match status" value="1"/>
</dbReference>
<dbReference type="PROSITE" id="PS51257">
    <property type="entry name" value="PROKAR_LIPOPROTEIN"/>
    <property type="match status" value="1"/>
</dbReference>
<dbReference type="OrthoDB" id="108903at2"/>
<dbReference type="InterPro" id="IPR011042">
    <property type="entry name" value="6-blade_b-propeller_TolB-like"/>
</dbReference>
<keyword evidence="5" id="KW-1185">Reference proteome</keyword>
<accession>A0A2T8HG07</accession>
<dbReference type="RefSeq" id="WP_116776742.1">
    <property type="nucleotide sequence ID" value="NZ_QDKG01000006.1"/>
</dbReference>
<evidence type="ECO:0000256" key="2">
    <source>
        <dbReference type="SAM" id="SignalP"/>
    </source>
</evidence>
<evidence type="ECO:0000256" key="1">
    <source>
        <dbReference type="ARBA" id="ARBA00022801"/>
    </source>
</evidence>